<dbReference type="AlphaFoldDB" id="A0A1V9XXZ9"/>
<dbReference type="GO" id="GO:0005765">
    <property type="term" value="C:lysosomal membrane"/>
    <property type="evidence" value="ECO:0007669"/>
    <property type="project" value="TreeGrafter"/>
</dbReference>
<keyword evidence="3" id="KW-1185">Reference proteome</keyword>
<dbReference type="GO" id="GO:0000724">
    <property type="term" value="P:double-strand break repair via homologous recombination"/>
    <property type="evidence" value="ECO:0007669"/>
    <property type="project" value="InterPro"/>
</dbReference>
<dbReference type="Proteomes" id="UP000192247">
    <property type="component" value="Unassembled WGS sequence"/>
</dbReference>
<dbReference type="InParanoid" id="A0A1V9XXZ9"/>
<evidence type="ECO:0000313" key="2">
    <source>
        <dbReference type="EMBL" id="OQR78340.1"/>
    </source>
</evidence>
<reference evidence="2 3" key="1">
    <citation type="journal article" date="2017" name="Gigascience">
        <title>Draft genome of the honey bee ectoparasitic mite, Tropilaelaps mercedesae, is shaped by the parasitic life history.</title>
        <authorList>
            <person name="Dong X."/>
            <person name="Armstrong S.D."/>
            <person name="Xia D."/>
            <person name="Makepeace B.L."/>
            <person name="Darby A.C."/>
            <person name="Kadowaki T."/>
        </authorList>
    </citation>
    <scope>NUCLEOTIDE SEQUENCE [LARGE SCALE GENOMIC DNA]</scope>
    <source>
        <strain evidence="2">Wuxi-XJTLU</strain>
    </source>
</reference>
<dbReference type="Pfam" id="PF25569">
    <property type="entry name" value="TPR_ZFYVE26"/>
    <property type="match status" value="1"/>
</dbReference>
<dbReference type="PANTHER" id="PTHR46591:SF1">
    <property type="entry name" value="ZINC FINGER FYVE DOMAIN-CONTAINING PROTEIN 26"/>
    <property type="match status" value="1"/>
</dbReference>
<name>A0A1V9XXZ9_9ACAR</name>
<dbReference type="EMBL" id="MNPL01002359">
    <property type="protein sequence ID" value="OQR78340.1"/>
    <property type="molecule type" value="Genomic_DNA"/>
</dbReference>
<feature type="domain" description="ZFYVE26-like TPR repeats" evidence="1">
    <location>
        <begin position="178"/>
        <end position="310"/>
    </location>
</feature>
<dbReference type="OrthoDB" id="6514509at2759"/>
<protein>
    <recommendedName>
        <fullName evidence="1">ZFYVE26-like TPR repeats domain-containing protein</fullName>
    </recommendedName>
</protein>
<evidence type="ECO:0000259" key="1">
    <source>
        <dbReference type="Pfam" id="PF25569"/>
    </source>
</evidence>
<comment type="caution">
    <text evidence="2">The sequence shown here is derived from an EMBL/GenBank/DDBJ whole genome shotgun (WGS) entry which is preliminary data.</text>
</comment>
<sequence length="313" mass="35205">MEDWMRAAMTSINFFEAETAGLSMKKVAAEKLHHLADAKQYLELFLQRSLQGDSKPGATSEQISKRIKDIHRHLSTVSLQIDVCRYLARREEAQKGVLIILSGSSVSTNREDANTISTSQLRPGSSTQLSVKPKPTLFSTDPNVKHNLAAMILLNGSSVEEGFGLCLRVVADCQLDGMTVLKRTVEFLAKPEEIGEANIKEIERLSKCVEQSGYNKDLYNMDKVLISVIDLIQRKDSCHPDLMSATVDSLLRLIKDDMNKITAYTTSGRLRSAYMLAVRLGQIDAVRRIRERATELQQPAVYKMCDKWLQNRR</sequence>
<dbReference type="PANTHER" id="PTHR46591">
    <property type="entry name" value="ZINC FINGER FYVE DOMAIN-CONTAINING PROTEIN 26"/>
    <property type="match status" value="1"/>
</dbReference>
<dbReference type="GO" id="GO:0005813">
    <property type="term" value="C:centrosome"/>
    <property type="evidence" value="ECO:0007669"/>
    <property type="project" value="TreeGrafter"/>
</dbReference>
<dbReference type="InterPro" id="IPR057946">
    <property type="entry name" value="TPR_ZFYVE26"/>
</dbReference>
<gene>
    <name evidence="2" type="ORF">BIW11_06473</name>
</gene>
<accession>A0A1V9XXZ9</accession>
<dbReference type="GO" id="GO:0032266">
    <property type="term" value="F:phosphatidylinositol-3-phosphate binding"/>
    <property type="evidence" value="ECO:0007669"/>
    <property type="project" value="InterPro"/>
</dbReference>
<dbReference type="GO" id="GO:0032465">
    <property type="term" value="P:regulation of cytokinesis"/>
    <property type="evidence" value="ECO:0007669"/>
    <property type="project" value="TreeGrafter"/>
</dbReference>
<proteinExistence type="predicted"/>
<evidence type="ECO:0000313" key="3">
    <source>
        <dbReference type="Proteomes" id="UP000192247"/>
    </source>
</evidence>
<dbReference type="GO" id="GO:0000281">
    <property type="term" value="P:mitotic cytokinesis"/>
    <property type="evidence" value="ECO:0007669"/>
    <property type="project" value="InterPro"/>
</dbReference>
<dbReference type="STRING" id="418985.A0A1V9XXZ9"/>
<dbReference type="GO" id="GO:0030496">
    <property type="term" value="C:midbody"/>
    <property type="evidence" value="ECO:0007669"/>
    <property type="project" value="TreeGrafter"/>
</dbReference>
<dbReference type="InterPro" id="IPR028730">
    <property type="entry name" value="ZFYVE26"/>
</dbReference>
<organism evidence="2 3">
    <name type="scientific">Tropilaelaps mercedesae</name>
    <dbReference type="NCBI Taxonomy" id="418985"/>
    <lineage>
        <taxon>Eukaryota</taxon>
        <taxon>Metazoa</taxon>
        <taxon>Ecdysozoa</taxon>
        <taxon>Arthropoda</taxon>
        <taxon>Chelicerata</taxon>
        <taxon>Arachnida</taxon>
        <taxon>Acari</taxon>
        <taxon>Parasitiformes</taxon>
        <taxon>Mesostigmata</taxon>
        <taxon>Gamasina</taxon>
        <taxon>Dermanyssoidea</taxon>
        <taxon>Laelapidae</taxon>
        <taxon>Tropilaelaps</taxon>
    </lineage>
</organism>